<evidence type="ECO:0000259" key="9">
    <source>
        <dbReference type="Pfam" id="PF00696"/>
    </source>
</evidence>
<comment type="caution">
    <text evidence="11">The sequence shown here is derived from an EMBL/GenBank/DDBJ whole genome shotgun (WGS) entry which is preliminary data.</text>
</comment>
<proteinExistence type="inferred from homology"/>
<evidence type="ECO:0000256" key="5">
    <source>
        <dbReference type="ARBA" id="ARBA00022741"/>
    </source>
</evidence>
<dbReference type="CDD" id="cd21157">
    <property type="entry name" value="PUA_G5K"/>
    <property type="match status" value="1"/>
</dbReference>
<dbReference type="InterPro" id="IPR036393">
    <property type="entry name" value="AceGlu_kinase-like_sf"/>
</dbReference>
<keyword evidence="1" id="KW-0963">Cytoplasm</keyword>
<keyword evidence="2" id="KW-0028">Amino-acid biosynthesis</keyword>
<keyword evidence="6" id="KW-0418">Kinase</keyword>
<evidence type="ECO:0000256" key="6">
    <source>
        <dbReference type="ARBA" id="ARBA00022777"/>
    </source>
</evidence>
<dbReference type="CDD" id="cd04242">
    <property type="entry name" value="AAK_G5K_ProB"/>
    <property type="match status" value="1"/>
</dbReference>
<dbReference type="InterPro" id="IPR041739">
    <property type="entry name" value="G5K_ProB"/>
</dbReference>
<feature type="compositionally biased region" description="Polar residues" evidence="8">
    <location>
        <begin position="1"/>
        <end position="10"/>
    </location>
</feature>
<dbReference type="Gene3D" id="3.40.1160.10">
    <property type="entry name" value="Acetylglutamate kinase-like"/>
    <property type="match status" value="2"/>
</dbReference>
<dbReference type="InterPro" id="IPR019797">
    <property type="entry name" value="Glutamate_5-kinase_CS"/>
</dbReference>
<feature type="region of interest" description="Disordered" evidence="8">
    <location>
        <begin position="1"/>
        <end position="67"/>
    </location>
</feature>
<keyword evidence="3" id="KW-0641">Proline biosynthesis</keyword>
<evidence type="ECO:0000256" key="7">
    <source>
        <dbReference type="ARBA" id="ARBA00022840"/>
    </source>
</evidence>
<dbReference type="GO" id="GO:0003723">
    <property type="term" value="F:RNA binding"/>
    <property type="evidence" value="ECO:0007669"/>
    <property type="project" value="InterPro"/>
</dbReference>
<dbReference type="InterPro" id="IPR002478">
    <property type="entry name" value="PUA"/>
</dbReference>
<evidence type="ECO:0000256" key="2">
    <source>
        <dbReference type="ARBA" id="ARBA00022605"/>
    </source>
</evidence>
<evidence type="ECO:0000313" key="12">
    <source>
        <dbReference type="Proteomes" id="UP000245609"/>
    </source>
</evidence>
<feature type="compositionally biased region" description="Basic and acidic residues" evidence="8">
    <location>
        <begin position="37"/>
        <end position="51"/>
    </location>
</feature>
<dbReference type="PANTHER" id="PTHR43654:SF3">
    <property type="entry name" value="GLUTAMATE 5-KINASE"/>
    <property type="match status" value="1"/>
</dbReference>
<dbReference type="Pfam" id="PF00696">
    <property type="entry name" value="AA_kinase"/>
    <property type="match status" value="1"/>
</dbReference>
<reference evidence="11 12" key="1">
    <citation type="journal article" date="2018" name="MBio">
        <title>Comparative Genomics Reveals the Core Gene Toolbox for the Fungus-Insect Symbiosis.</title>
        <authorList>
            <person name="Wang Y."/>
            <person name="Stata M."/>
            <person name="Wang W."/>
            <person name="Stajich J.E."/>
            <person name="White M.M."/>
            <person name="Moncalvo J.M."/>
        </authorList>
    </citation>
    <scope>NUCLEOTIDE SEQUENCE [LARGE SCALE GENOMIC DNA]</scope>
    <source>
        <strain evidence="11 12">SC-DP-2</strain>
    </source>
</reference>
<evidence type="ECO:0000259" key="10">
    <source>
        <dbReference type="Pfam" id="PF01472"/>
    </source>
</evidence>
<dbReference type="SUPFAM" id="SSF53633">
    <property type="entry name" value="Carbamate kinase-like"/>
    <property type="match status" value="1"/>
</dbReference>
<keyword evidence="5" id="KW-0547">Nucleotide-binding</keyword>
<dbReference type="GO" id="GO:0004349">
    <property type="term" value="F:glutamate 5-kinase activity"/>
    <property type="evidence" value="ECO:0007669"/>
    <property type="project" value="InterPro"/>
</dbReference>
<dbReference type="InterPro" id="IPR001057">
    <property type="entry name" value="Glu/AcGlu_kinase"/>
</dbReference>
<feature type="domain" description="PUA" evidence="10">
    <location>
        <begin position="368"/>
        <end position="449"/>
    </location>
</feature>
<keyword evidence="4" id="KW-0808">Transferase</keyword>
<dbReference type="PROSITE" id="PS00902">
    <property type="entry name" value="GLUTAMATE_5_KINASE"/>
    <property type="match status" value="1"/>
</dbReference>
<dbReference type="PIRSF" id="PIRSF000729">
    <property type="entry name" value="GK"/>
    <property type="match status" value="1"/>
</dbReference>
<feature type="compositionally biased region" description="Polar residues" evidence="8">
    <location>
        <begin position="20"/>
        <end position="36"/>
    </location>
</feature>
<dbReference type="InterPro" id="IPR005715">
    <property type="entry name" value="Glu_5kinase/COase_Synthase"/>
</dbReference>
<dbReference type="NCBIfam" id="TIGR01027">
    <property type="entry name" value="proB"/>
    <property type="match status" value="1"/>
</dbReference>
<evidence type="ECO:0000256" key="8">
    <source>
        <dbReference type="SAM" id="MobiDB-lite"/>
    </source>
</evidence>
<name>A0A2T9Y3X8_9FUNG</name>
<dbReference type="OrthoDB" id="409889at2759"/>
<dbReference type="InterPro" id="IPR011529">
    <property type="entry name" value="Glu_5kinase"/>
</dbReference>
<protein>
    <submittedName>
        <fullName evidence="11">Uncharacterized protein</fullName>
    </submittedName>
</protein>
<dbReference type="PRINTS" id="PR00474">
    <property type="entry name" value="GLU5KINASE"/>
</dbReference>
<dbReference type="InterPro" id="IPR001048">
    <property type="entry name" value="Asp/Glu/Uridylate_kinase"/>
</dbReference>
<dbReference type="Proteomes" id="UP000245609">
    <property type="component" value="Unassembled WGS sequence"/>
</dbReference>
<dbReference type="STRING" id="133381.A0A2T9Y3X8"/>
<gene>
    <name evidence="11" type="ORF">BB560_006570</name>
</gene>
<dbReference type="GO" id="GO:0005524">
    <property type="term" value="F:ATP binding"/>
    <property type="evidence" value="ECO:0007669"/>
    <property type="project" value="UniProtKB-KW"/>
</dbReference>
<dbReference type="PANTHER" id="PTHR43654">
    <property type="entry name" value="GLUTAMATE 5-KINASE"/>
    <property type="match status" value="1"/>
</dbReference>
<feature type="compositionally biased region" description="Polar residues" evidence="8">
    <location>
        <begin position="55"/>
        <end position="67"/>
    </location>
</feature>
<dbReference type="InterPro" id="IPR015947">
    <property type="entry name" value="PUA-like_sf"/>
</dbReference>
<dbReference type="FunFam" id="3.40.1160.10:FF:000018">
    <property type="entry name" value="Glutamate 5-kinase"/>
    <property type="match status" value="1"/>
</dbReference>
<evidence type="ECO:0000313" key="11">
    <source>
        <dbReference type="EMBL" id="PVU87013.1"/>
    </source>
</evidence>
<dbReference type="SUPFAM" id="SSF88697">
    <property type="entry name" value="PUA domain-like"/>
    <property type="match status" value="1"/>
</dbReference>
<evidence type="ECO:0000256" key="4">
    <source>
        <dbReference type="ARBA" id="ARBA00022679"/>
    </source>
</evidence>
<dbReference type="InterPro" id="IPR036974">
    <property type="entry name" value="PUA_sf"/>
</dbReference>
<dbReference type="GO" id="GO:1901607">
    <property type="term" value="P:alpha-amino acid biosynthetic process"/>
    <property type="evidence" value="ECO:0007669"/>
    <property type="project" value="UniProtKB-ARBA"/>
</dbReference>
<dbReference type="Gene3D" id="2.30.130.10">
    <property type="entry name" value="PUA domain"/>
    <property type="match status" value="1"/>
</dbReference>
<keyword evidence="7" id="KW-0067">ATP-binding</keyword>
<dbReference type="HAMAP" id="MF_00456">
    <property type="entry name" value="ProB"/>
    <property type="match status" value="1"/>
</dbReference>
<dbReference type="PROSITE" id="PS50890">
    <property type="entry name" value="PUA"/>
    <property type="match status" value="1"/>
</dbReference>
<accession>A0A2T9Y3X8</accession>
<dbReference type="EMBL" id="MBFS01003376">
    <property type="protein sequence ID" value="PVU87013.1"/>
    <property type="molecule type" value="Genomic_DNA"/>
</dbReference>
<dbReference type="AlphaFoldDB" id="A0A2T9Y3X8"/>
<feature type="domain" description="Aspartate/glutamate/uridylate kinase" evidence="9">
    <location>
        <begin position="80"/>
        <end position="308"/>
    </location>
</feature>
<sequence>MTKDSTSIHNSKPKSEMDESSTNNKDSYLSASNSLDPDSHQKKLEKTHLLKEGSSGKNSPYSFSPASSPHIHLRKLPGLTIVLKIGTSSVCDPATHVPLLSTLYSTVQMIHILRQQGHNVVLVSSGAVGTGLRRLKFHKKPTELAKVQAVAAVGQGRLMALWDNMFSFLDQPIAQVLLSRNDLSRPAQHVNAYNTFMELLSMGVIPIVNENDTVSLGGIRFGDNDTLSAITAGMIHADYLFLLTDVDCLYTDNPRNNPDAKRVLCVEDINALTGTVDATSAGSSLGTGGMATKLVAAELAMAAGVCTIITHSSKPQKVIDIISHFSKPENKGASADIPEEILCTRFLPSNNRLGDHKWWIKHGMRSSGTIFVDYGALIAISVQKKSLFAAGIVDVEGVFSFNQSVTISISTSLIPKDILRPNPPEYIEIGNGLVNYSSTEISRIKGLKSGMFESILGYCDSEDVIHRGSLVLNQIDDNFVKPL</sequence>
<evidence type="ECO:0000256" key="1">
    <source>
        <dbReference type="ARBA" id="ARBA00022490"/>
    </source>
</evidence>
<organism evidence="11 12">
    <name type="scientific">Smittium megazygosporum</name>
    <dbReference type="NCBI Taxonomy" id="133381"/>
    <lineage>
        <taxon>Eukaryota</taxon>
        <taxon>Fungi</taxon>
        <taxon>Fungi incertae sedis</taxon>
        <taxon>Zoopagomycota</taxon>
        <taxon>Kickxellomycotina</taxon>
        <taxon>Harpellomycetes</taxon>
        <taxon>Harpellales</taxon>
        <taxon>Legeriomycetaceae</taxon>
        <taxon>Smittium</taxon>
    </lineage>
</organism>
<evidence type="ECO:0000256" key="3">
    <source>
        <dbReference type="ARBA" id="ARBA00022650"/>
    </source>
</evidence>
<keyword evidence="12" id="KW-1185">Reference proteome</keyword>
<dbReference type="Pfam" id="PF01472">
    <property type="entry name" value="PUA"/>
    <property type="match status" value="1"/>
</dbReference>
<dbReference type="GO" id="GO:0005829">
    <property type="term" value="C:cytosol"/>
    <property type="evidence" value="ECO:0007669"/>
    <property type="project" value="TreeGrafter"/>
</dbReference>